<dbReference type="AlphaFoldDB" id="A0A150HI91"/>
<keyword evidence="2" id="KW-1185">Reference proteome</keyword>
<evidence type="ECO:0000313" key="1">
    <source>
        <dbReference type="EMBL" id="KXZ61781.1"/>
    </source>
</evidence>
<organism evidence="1 2">
    <name type="scientific">Microbacterium laevaniformans</name>
    <dbReference type="NCBI Taxonomy" id="36807"/>
    <lineage>
        <taxon>Bacteria</taxon>
        <taxon>Bacillati</taxon>
        <taxon>Actinomycetota</taxon>
        <taxon>Actinomycetes</taxon>
        <taxon>Micrococcales</taxon>
        <taxon>Microbacteriaceae</taxon>
        <taxon>Microbacterium</taxon>
    </lineage>
</organism>
<gene>
    <name evidence="1" type="ORF">Mlaev_00231</name>
</gene>
<dbReference type="Proteomes" id="UP000075357">
    <property type="component" value="Unassembled WGS sequence"/>
</dbReference>
<evidence type="ECO:0000313" key="2">
    <source>
        <dbReference type="Proteomes" id="UP000075357"/>
    </source>
</evidence>
<dbReference type="PATRIC" id="fig|36807.3.peg.237"/>
<accession>A0A150HI91</accession>
<name>A0A150HI91_9MICO</name>
<dbReference type="STRING" id="36807.Mlaev_00231"/>
<protein>
    <submittedName>
        <fullName evidence="1">Uncharacterized protein</fullName>
    </submittedName>
</protein>
<sequence>MNTPRMRPAGGRLAWSLRTLATGSDLTLPGDLTAEECGCAPTPAESRAFRAGVSRRTLLTAGTLSAAAVLVAGPLLPAAFAATYPSWEDVQAAKANEATKAAEVQRIQGLIQSLTGEVARTRTAAEQAAGAFYTAQQEYFDASIRADTLQSQADLEAQNATDGANKAGRIAAQLYRDGGDTTSLELFLSGSPRPRTISCPGWA</sequence>
<comment type="caution">
    <text evidence="1">The sequence shown here is derived from an EMBL/GenBank/DDBJ whole genome shotgun (WGS) entry which is preliminary data.</text>
</comment>
<reference evidence="1 2" key="1">
    <citation type="submission" date="2016-01" db="EMBL/GenBank/DDBJ databases">
        <title>Draft genome sequences of Microbacterium laevaniformans LCDC 91-0039 and the type strain of Microbacterium hominis LCDC 84-209.</title>
        <authorList>
            <person name="Bernier A.-M."/>
            <person name="Bernard K."/>
        </authorList>
    </citation>
    <scope>NUCLEOTIDE SEQUENCE [LARGE SCALE GENOMIC DNA]</scope>
    <source>
        <strain evidence="1 2">LCDC 91-0039</strain>
    </source>
</reference>
<dbReference type="PROSITE" id="PS51318">
    <property type="entry name" value="TAT"/>
    <property type="match status" value="1"/>
</dbReference>
<dbReference type="EMBL" id="LRAD01000009">
    <property type="protein sequence ID" value="KXZ61781.1"/>
    <property type="molecule type" value="Genomic_DNA"/>
</dbReference>
<dbReference type="InterPro" id="IPR006311">
    <property type="entry name" value="TAT_signal"/>
</dbReference>
<proteinExistence type="predicted"/>